<reference evidence="1 2" key="1">
    <citation type="submission" date="2009-11" db="EMBL/GenBank/DDBJ databases">
        <authorList>
            <person name="Weinstock G."/>
            <person name="Sodergren E."/>
            <person name="Clifton S."/>
            <person name="Fulton L."/>
            <person name="Fulton B."/>
            <person name="Courtney L."/>
            <person name="Fronick C."/>
            <person name="Harrison M."/>
            <person name="Strong C."/>
            <person name="Farmer C."/>
            <person name="Delahaunty K."/>
            <person name="Markovic C."/>
            <person name="Hall O."/>
            <person name="Minx P."/>
            <person name="Tomlinson C."/>
            <person name="Mitreva M."/>
            <person name="Nelson J."/>
            <person name="Hou S."/>
            <person name="Wollam A."/>
            <person name="Pepin K.H."/>
            <person name="Johnson M."/>
            <person name="Bhonagiri V."/>
            <person name="Nash W.E."/>
            <person name="Warren W."/>
            <person name="Chinwalla A."/>
            <person name="Mardis E.R."/>
            <person name="Wilson R.K."/>
        </authorList>
    </citation>
    <scope>NUCLEOTIDE SEQUENCE [LARGE SCALE GENOMIC DNA]</scope>
    <source>
        <strain evidence="1 2">DSM 20093</strain>
    </source>
</reference>
<protein>
    <submittedName>
        <fullName evidence="1">Uncharacterized protein</fullName>
    </submittedName>
</protein>
<accession>D1NS02</accession>
<dbReference type="AlphaFoldDB" id="D1NS02"/>
<evidence type="ECO:0000313" key="1">
    <source>
        <dbReference type="EMBL" id="EFA23454.1"/>
    </source>
</evidence>
<comment type="caution">
    <text evidence="1">The sequence shown here is derived from an EMBL/GenBank/DDBJ whole genome shotgun (WGS) entry which is preliminary data.</text>
</comment>
<gene>
    <name evidence="1" type="ORF">BIFGAL_02556</name>
</gene>
<name>D1NS02_9BIFI</name>
<evidence type="ECO:0000313" key="2">
    <source>
        <dbReference type="Proteomes" id="UP000003656"/>
    </source>
</evidence>
<dbReference type="Proteomes" id="UP000003656">
    <property type="component" value="Unassembled WGS sequence"/>
</dbReference>
<dbReference type="EMBL" id="ABXB03000001">
    <property type="protein sequence ID" value="EFA23454.1"/>
    <property type="molecule type" value="Genomic_DNA"/>
</dbReference>
<sequence>MHGRGAATAQLGTPSWIPALIDGHPYGGRATSRTIRLHHPCPS</sequence>
<proteinExistence type="predicted"/>
<dbReference type="STRING" id="561180.BIFGAL_02556"/>
<organism evidence="1 2">
    <name type="scientific">Bifidobacterium gallicum DSM 20093 = LMG 11596</name>
    <dbReference type="NCBI Taxonomy" id="561180"/>
    <lineage>
        <taxon>Bacteria</taxon>
        <taxon>Bacillati</taxon>
        <taxon>Actinomycetota</taxon>
        <taxon>Actinomycetes</taxon>
        <taxon>Bifidobacteriales</taxon>
        <taxon>Bifidobacteriaceae</taxon>
        <taxon>Bifidobacterium</taxon>
    </lineage>
</organism>